<evidence type="ECO:0000313" key="1">
    <source>
        <dbReference type="Proteomes" id="UP000050794"/>
    </source>
</evidence>
<name>A0A183U631_TOXCA</name>
<proteinExistence type="predicted"/>
<reference evidence="2" key="1">
    <citation type="submission" date="2016-06" db="UniProtKB">
        <authorList>
            <consortium name="WormBaseParasite"/>
        </authorList>
    </citation>
    <scope>IDENTIFICATION</scope>
</reference>
<organism evidence="1 2">
    <name type="scientific">Toxocara canis</name>
    <name type="common">Canine roundworm</name>
    <dbReference type="NCBI Taxonomy" id="6265"/>
    <lineage>
        <taxon>Eukaryota</taxon>
        <taxon>Metazoa</taxon>
        <taxon>Ecdysozoa</taxon>
        <taxon>Nematoda</taxon>
        <taxon>Chromadorea</taxon>
        <taxon>Rhabditida</taxon>
        <taxon>Spirurina</taxon>
        <taxon>Ascaridomorpha</taxon>
        <taxon>Ascaridoidea</taxon>
        <taxon>Toxocaridae</taxon>
        <taxon>Toxocara</taxon>
    </lineage>
</organism>
<dbReference type="SUPFAM" id="SSF54001">
    <property type="entry name" value="Cysteine proteinases"/>
    <property type="match status" value="1"/>
</dbReference>
<dbReference type="WBParaSite" id="TCNE_0000395101-mRNA-1">
    <property type="protein sequence ID" value="TCNE_0000395101-mRNA-1"/>
    <property type="gene ID" value="TCNE_0000395101"/>
</dbReference>
<evidence type="ECO:0000313" key="2">
    <source>
        <dbReference type="WBParaSite" id="TCNE_0000395101-mRNA-1"/>
    </source>
</evidence>
<keyword evidence="1" id="KW-1185">Reference proteome</keyword>
<dbReference type="Proteomes" id="UP000050794">
    <property type="component" value="Unassembled WGS sequence"/>
</dbReference>
<protein>
    <submittedName>
        <fullName evidence="2">Pept_C1 domain-containing protein</fullName>
    </submittedName>
</protein>
<dbReference type="Gene3D" id="3.90.70.10">
    <property type="entry name" value="Cysteine proteinases"/>
    <property type="match status" value="1"/>
</dbReference>
<sequence>LAASCLAKLSAKLEVLMAIGGAILPKKFKAKYNPFGTRKRDFNFPYDKNATAIEEYVDRLSEFFASEKMKTHIRELTEFPVSSLPSEFDAREKWSYCSSLHNVPNQGSCGSCYVLFGPINCSLVMQKEFQIYFKRSVPCLPYSMFTNCV</sequence>
<accession>A0A183U631</accession>
<dbReference type="InterPro" id="IPR038765">
    <property type="entry name" value="Papain-like_cys_pep_sf"/>
</dbReference>
<dbReference type="AlphaFoldDB" id="A0A183U631"/>